<accession>A0ABU0FFR0</accession>
<protein>
    <recommendedName>
        <fullName evidence="3">DUF3175 domain-containing protein</fullName>
    </recommendedName>
</protein>
<evidence type="ECO:0008006" key="3">
    <source>
        <dbReference type="Google" id="ProtNLM"/>
    </source>
</evidence>
<dbReference type="Proteomes" id="UP001237448">
    <property type="component" value="Unassembled WGS sequence"/>
</dbReference>
<keyword evidence="2" id="KW-1185">Reference proteome</keyword>
<dbReference type="RefSeq" id="WP_307427669.1">
    <property type="nucleotide sequence ID" value="NZ_JAUSVK010000001.1"/>
</dbReference>
<comment type="caution">
    <text evidence="1">The sequence shown here is derived from an EMBL/GenBank/DDBJ whole genome shotgun (WGS) entry which is preliminary data.</text>
</comment>
<dbReference type="EMBL" id="JAUSVK010000001">
    <property type="protein sequence ID" value="MDQ0392969.1"/>
    <property type="molecule type" value="Genomic_DNA"/>
</dbReference>
<proteinExistence type="predicted"/>
<evidence type="ECO:0000313" key="1">
    <source>
        <dbReference type="EMBL" id="MDQ0392969.1"/>
    </source>
</evidence>
<dbReference type="Pfam" id="PF11373">
    <property type="entry name" value="DUF3175"/>
    <property type="match status" value="1"/>
</dbReference>
<dbReference type="InterPro" id="IPR021513">
    <property type="entry name" value="Phage_RSL1_Orf186"/>
</dbReference>
<gene>
    <name evidence="1" type="ORF">J3R73_002761</name>
</gene>
<reference evidence="1 2" key="1">
    <citation type="submission" date="2023-07" db="EMBL/GenBank/DDBJ databases">
        <title>Genomic Encyclopedia of Type Strains, Phase IV (KMG-IV): sequencing the most valuable type-strain genomes for metagenomic binning, comparative biology and taxonomic classification.</title>
        <authorList>
            <person name="Goeker M."/>
        </authorList>
    </citation>
    <scope>NUCLEOTIDE SEQUENCE [LARGE SCALE GENOMIC DNA]</scope>
    <source>
        <strain evidence="1 2">DSM 5896</strain>
    </source>
</reference>
<evidence type="ECO:0000313" key="2">
    <source>
        <dbReference type="Proteomes" id="UP001237448"/>
    </source>
</evidence>
<sequence>MQPKRKTRRWSADVTEHSDALDLQKGVFKSDSPDAIAKSLKRSAEQSHRRKADPFRSALSMLTFYMNRAGKNLTAGHRRTLMAAKDRLRQLFGRKPAAKRRLKHQ</sequence>
<organism evidence="1 2">
    <name type="scientific">Labrys monachus</name>
    <dbReference type="NCBI Taxonomy" id="217067"/>
    <lineage>
        <taxon>Bacteria</taxon>
        <taxon>Pseudomonadati</taxon>
        <taxon>Pseudomonadota</taxon>
        <taxon>Alphaproteobacteria</taxon>
        <taxon>Hyphomicrobiales</taxon>
        <taxon>Xanthobacteraceae</taxon>
        <taxon>Labrys</taxon>
    </lineage>
</organism>
<name>A0ABU0FFR0_9HYPH</name>